<dbReference type="AlphaFoldDB" id="A0A5B7K444"/>
<dbReference type="Proteomes" id="UP000324222">
    <property type="component" value="Unassembled WGS sequence"/>
</dbReference>
<name>A0A5B7K444_PORTR</name>
<proteinExistence type="predicted"/>
<gene>
    <name evidence="1" type="ORF">E2C01_096827</name>
</gene>
<evidence type="ECO:0000313" key="2">
    <source>
        <dbReference type="Proteomes" id="UP000324222"/>
    </source>
</evidence>
<organism evidence="1 2">
    <name type="scientific">Portunus trituberculatus</name>
    <name type="common">Swimming crab</name>
    <name type="synonym">Neptunus trituberculatus</name>
    <dbReference type="NCBI Taxonomy" id="210409"/>
    <lineage>
        <taxon>Eukaryota</taxon>
        <taxon>Metazoa</taxon>
        <taxon>Ecdysozoa</taxon>
        <taxon>Arthropoda</taxon>
        <taxon>Crustacea</taxon>
        <taxon>Multicrustacea</taxon>
        <taxon>Malacostraca</taxon>
        <taxon>Eumalacostraca</taxon>
        <taxon>Eucarida</taxon>
        <taxon>Decapoda</taxon>
        <taxon>Pleocyemata</taxon>
        <taxon>Brachyura</taxon>
        <taxon>Eubrachyura</taxon>
        <taxon>Portunoidea</taxon>
        <taxon>Portunidae</taxon>
        <taxon>Portuninae</taxon>
        <taxon>Portunus</taxon>
    </lineage>
</organism>
<protein>
    <submittedName>
        <fullName evidence="1">Uncharacterized protein</fullName>
    </submittedName>
</protein>
<comment type="caution">
    <text evidence="1">The sequence shown here is derived from an EMBL/GenBank/DDBJ whole genome shotgun (WGS) entry which is preliminary data.</text>
</comment>
<accession>A0A5B7K444</accession>
<sequence length="129" mass="14259">MKCPTKTRHQVHHKDTKVRHEVHHKGTEVREQVCVYVCVSWTKAAQREDGRGSVECHLTNGTDYYSAGDTHGTEHLIPVCLHAAKGGHQDVRADVPHAQGMVLADGEQQVGVPWVELQFIDGVPMTCTG</sequence>
<evidence type="ECO:0000313" key="1">
    <source>
        <dbReference type="EMBL" id="MPD01307.1"/>
    </source>
</evidence>
<keyword evidence="2" id="KW-1185">Reference proteome</keyword>
<reference evidence="1 2" key="1">
    <citation type="submission" date="2019-05" db="EMBL/GenBank/DDBJ databases">
        <title>Another draft genome of Portunus trituberculatus and its Hox gene families provides insights of decapod evolution.</title>
        <authorList>
            <person name="Jeong J.-H."/>
            <person name="Song I."/>
            <person name="Kim S."/>
            <person name="Choi T."/>
            <person name="Kim D."/>
            <person name="Ryu S."/>
            <person name="Kim W."/>
        </authorList>
    </citation>
    <scope>NUCLEOTIDE SEQUENCE [LARGE SCALE GENOMIC DNA]</scope>
    <source>
        <tissue evidence="1">Muscle</tissue>
    </source>
</reference>
<dbReference type="EMBL" id="VSRR010126529">
    <property type="protein sequence ID" value="MPD01307.1"/>
    <property type="molecule type" value="Genomic_DNA"/>
</dbReference>